<sequence>MSGGGNIKVVVRCRPLNSRELARGATELIRMDGNQTIISKPLDQRTGKESEDIKAFTFDKSYWSADKSDSSYADQQTVYNDLGEELLNHAFDGYNCCIFAYGQTGSGKSYSMMGYGEDKGIIPRTCSELFNRINQNTDPSLTFAAEVSYIEIYNEKVRDLLNPKNKGNLKVREHPSTGPYVEDLSRLLVTSFDDINHLMDEGNKARTVAATNMNETSSRSHAVFTLFLTQKRIDDLTKLETEKVARISLVDLAGSERANSTGATGTRLKEGANINRSLTTLGKVIAGLAEQSLAEGRKGRKSKEVFVPYRDSILTWLLKDSLGGNSKTAMIAAISPADYDETLSTLRYADQAKKIKNKAVVNEDPNAKMIRELKDELEVLRDRLRTYAPEEVEQLTATSAHRKSSGSTSSLMATRSSAAAALSKKTQEFEIIDSHGKKKKMTKQEIIDQMQSSEKLLANLHETWEEKLKKTEEIQVEREKALAELGIAVHKNNVGVYAPKKMPHLVNLNEDPLMSECLMYQLKLGMTLVGRNESQVQADIRLSGSNIQEDHCSFENNNGTVTLHPGTDSLTMVNGRRLESSQRLRSGFRIILGDYHIFRFNNPEEVRRERDLQKLVMEKGMGSSLTGIADDDADRPESPTTENSSMMGSEIMDWNYARREAVLNYYSTESNFGGLKDEELEKIYDDLTRVRKSRRTRSESRTTDFDDDESSRGGGSVRNSSTPTMIEDGTESVSTELTFAHSELEEKFKVEKERMQRELDNQKRTFEAKINRMSRQFSQQTMSAATATANSSSPAAYSDAQQKVLCKVVNRWRRRRYVAMAEMVLTNAMVLKEANIISRELQKDIVYQFTVIGDDPFSNTMSYWEPTSALQQFETDEDTSFLPSSKPCVGIRVIDRKNQVIYTWTLEKLKLRLQKMRNLYNFIDRPLYRKHFNWEDPFFETPCPKYTFIGGATICLWNLVVQQSFESHVPVIDIATGQVKGMLRVLVAPIARSVAIKGPEARLLPFSNAESEYALDMNGSIGTPLGNNQDDDVDDDQVDEEDDSDNSSIQQLKTGQQLLFEIRLVDLSGISESDFTQVHVQYKLSSFGGISPDSINEKTYATTPAEEFGNDNFIPLNHSQTLSLVVTNEVLDVLSYGTLAFEVYGLAQSKVLAQMERWDDQREKNRLNGSNINSDTDDRSRPATNEPASPIPSALSVTERRPEEELLVAERHDVLAWIQISELQPNGDYLPVETVSELPLDRGVFTLRQGLQRRINITLYHTSGHQFEWQQISKATIGHVRQLTSKGRLIESTSREAIPIKLLGRQQQSTCGGVIYNNDGTSQLSIQGAWDSSQHDCLFLNQPTPAKARILLHLGWEVQATKCAKPIKFGMDIAVRVTGRDRSSFAAASRFKKLLLSATSGRSKHLSKSSGVFLVLLKPPMARRADQLWRLNTASKYIRGEELYLGSWRPRGVSLINDYKDIQKSIQRRQDVMRTIQVITLQQQRQQQQQQQQQSHENTSSEQQHSSETISTIPPSSSIPLPSPPPSSPAPSTTTEDKKVTLLRNVINQWTATFGSTQEIKICQEPPIPGNQEIAEQKHQRQFNGWDTATNLLSEVKLISQSPNISKKGYLVYQENALEDIWIKRWFVMRRPYIFIYFDESEKDDTGIINVTSVRVDYNRDLEKLIQRTNVFALYTSNNAYTIQANSREDMVDWISKIDQKFSLVRLQDDGDDGNTGDSSTSSSIG</sequence>
<dbReference type="InterPro" id="IPR001752">
    <property type="entry name" value="Kinesin_motor_dom"/>
</dbReference>
<dbReference type="InterPro" id="IPR036961">
    <property type="entry name" value="Kinesin_motor_dom_sf"/>
</dbReference>
<feature type="coiled-coil region" evidence="12">
    <location>
        <begin position="741"/>
        <end position="776"/>
    </location>
</feature>
<dbReference type="Gene3D" id="6.10.250.2520">
    <property type="match status" value="1"/>
</dbReference>
<dbReference type="GO" id="GO:0008574">
    <property type="term" value="F:plus-end-directed microtubule motor activity"/>
    <property type="evidence" value="ECO:0007669"/>
    <property type="project" value="UniProtKB-ARBA"/>
</dbReference>
<dbReference type="InterPro" id="IPR019821">
    <property type="entry name" value="Kinesin_motor_CS"/>
</dbReference>
<evidence type="ECO:0000313" key="18">
    <source>
        <dbReference type="Proteomes" id="UP000193560"/>
    </source>
</evidence>
<dbReference type="Pfam" id="PF00498">
    <property type="entry name" value="FHA"/>
    <property type="match status" value="1"/>
</dbReference>
<dbReference type="InterPro" id="IPR022140">
    <property type="entry name" value="Kinesin-like_KIF1-typ"/>
</dbReference>
<keyword evidence="7 11" id="KW-0067">ATP-binding</keyword>
<keyword evidence="6 11" id="KW-0547">Nucleotide-binding</keyword>
<dbReference type="PROSITE" id="PS50006">
    <property type="entry name" value="FHA_DOMAIN"/>
    <property type="match status" value="1"/>
</dbReference>
<evidence type="ECO:0000256" key="1">
    <source>
        <dbReference type="ARBA" id="ARBA00004245"/>
    </source>
</evidence>
<dbReference type="PROSITE" id="PS50003">
    <property type="entry name" value="PH_DOMAIN"/>
    <property type="match status" value="1"/>
</dbReference>
<accession>A0A1X2IUA5</accession>
<feature type="region of interest" description="Disordered" evidence="13">
    <location>
        <begin position="1162"/>
        <end position="1198"/>
    </location>
</feature>
<protein>
    <recommendedName>
        <fullName evidence="2">Kinesin-like protein unc-104</fullName>
    </recommendedName>
</protein>
<evidence type="ECO:0000256" key="4">
    <source>
        <dbReference type="ARBA" id="ARBA00022490"/>
    </source>
</evidence>
<dbReference type="PROSITE" id="PS00411">
    <property type="entry name" value="KINESIN_MOTOR_1"/>
    <property type="match status" value="1"/>
</dbReference>
<dbReference type="PANTHER" id="PTHR47117:SF10">
    <property type="entry name" value="KINESIN-LIKE PROTEIN KIF1B"/>
    <property type="match status" value="1"/>
</dbReference>
<gene>
    <name evidence="17" type="ORF">BCR42DRAFT_368208</name>
</gene>
<evidence type="ECO:0000259" key="16">
    <source>
        <dbReference type="PROSITE" id="PS50067"/>
    </source>
</evidence>
<evidence type="ECO:0000256" key="9">
    <source>
        <dbReference type="ARBA" id="ARBA00023175"/>
    </source>
</evidence>
<keyword evidence="18" id="KW-1185">Reference proteome</keyword>
<feature type="region of interest" description="Disordered" evidence="13">
    <location>
        <begin position="1487"/>
        <end position="1536"/>
    </location>
</feature>
<dbReference type="Gene3D" id="3.40.850.10">
    <property type="entry name" value="Kinesin motor domain"/>
    <property type="match status" value="1"/>
</dbReference>
<evidence type="ECO:0000256" key="12">
    <source>
        <dbReference type="SAM" id="Coils"/>
    </source>
</evidence>
<feature type="domain" description="PH" evidence="14">
    <location>
        <begin position="1604"/>
        <end position="1703"/>
    </location>
</feature>
<dbReference type="SUPFAM" id="SSF52540">
    <property type="entry name" value="P-loop containing nucleoside triphosphate hydrolases"/>
    <property type="match status" value="1"/>
</dbReference>
<dbReference type="Pfam" id="PF12473">
    <property type="entry name" value="DUF3694"/>
    <property type="match status" value="1"/>
</dbReference>
<keyword evidence="5" id="KW-0493">Microtubule</keyword>
<comment type="caution">
    <text evidence="17">The sequence shown here is derived from an EMBL/GenBank/DDBJ whole genome shotgun (WGS) entry which is preliminary data.</text>
</comment>
<evidence type="ECO:0000313" key="17">
    <source>
        <dbReference type="EMBL" id="ORZ22364.1"/>
    </source>
</evidence>
<evidence type="ECO:0000259" key="15">
    <source>
        <dbReference type="PROSITE" id="PS50006"/>
    </source>
</evidence>
<evidence type="ECO:0000256" key="2">
    <source>
        <dbReference type="ARBA" id="ARBA00020751"/>
    </source>
</evidence>
<feature type="domain" description="FHA" evidence="15">
    <location>
        <begin position="527"/>
        <end position="578"/>
    </location>
</feature>
<dbReference type="SUPFAM" id="SSF49879">
    <property type="entry name" value="SMAD/FHA domain"/>
    <property type="match status" value="1"/>
</dbReference>
<evidence type="ECO:0000259" key="14">
    <source>
        <dbReference type="PROSITE" id="PS50003"/>
    </source>
</evidence>
<dbReference type="InterPro" id="IPR000253">
    <property type="entry name" value="FHA_dom"/>
</dbReference>
<evidence type="ECO:0000256" key="3">
    <source>
        <dbReference type="ARBA" id="ARBA00022448"/>
    </source>
</evidence>
<dbReference type="SMART" id="SM00129">
    <property type="entry name" value="KISc"/>
    <property type="match status" value="1"/>
</dbReference>
<reference evidence="17 18" key="1">
    <citation type="submission" date="2016-07" db="EMBL/GenBank/DDBJ databases">
        <title>Pervasive Adenine N6-methylation of Active Genes in Fungi.</title>
        <authorList>
            <consortium name="DOE Joint Genome Institute"/>
            <person name="Mondo S.J."/>
            <person name="Dannebaum R.O."/>
            <person name="Kuo R.C."/>
            <person name="Labutti K."/>
            <person name="Haridas S."/>
            <person name="Kuo A."/>
            <person name="Salamov A."/>
            <person name="Ahrendt S.R."/>
            <person name="Lipzen A."/>
            <person name="Sullivan W."/>
            <person name="Andreopoulos W.B."/>
            <person name="Clum A."/>
            <person name="Lindquist E."/>
            <person name="Daum C."/>
            <person name="Ramamoorthy G.K."/>
            <person name="Gryganskyi A."/>
            <person name="Culley D."/>
            <person name="Magnuson J.K."/>
            <person name="James T.Y."/>
            <person name="O'Malley M.A."/>
            <person name="Stajich J.E."/>
            <person name="Spatafora J.W."/>
            <person name="Visel A."/>
            <person name="Grigoriev I.V."/>
        </authorList>
    </citation>
    <scope>NUCLEOTIDE SEQUENCE [LARGE SCALE GENOMIC DNA]</scope>
    <source>
        <strain evidence="17 18">NRRL 1336</strain>
    </source>
</reference>
<dbReference type="InterPro" id="IPR027417">
    <property type="entry name" value="P-loop_NTPase"/>
</dbReference>
<feature type="compositionally biased region" description="Acidic residues" evidence="13">
    <location>
        <begin position="1029"/>
        <end position="1045"/>
    </location>
</feature>
<dbReference type="InterPro" id="IPR008984">
    <property type="entry name" value="SMAD_FHA_dom_sf"/>
</dbReference>
<dbReference type="CDD" id="cd22705">
    <property type="entry name" value="FHA_KIF1"/>
    <property type="match status" value="1"/>
</dbReference>
<keyword evidence="10" id="KW-0206">Cytoskeleton</keyword>
<proteinExistence type="inferred from homology"/>
<dbReference type="SUPFAM" id="SSF50729">
    <property type="entry name" value="PH domain-like"/>
    <property type="match status" value="1"/>
</dbReference>
<evidence type="ECO:0000256" key="8">
    <source>
        <dbReference type="ARBA" id="ARBA00023054"/>
    </source>
</evidence>
<dbReference type="InterPro" id="IPR049780">
    <property type="entry name" value="PH_KIFIA_KIFIB"/>
</dbReference>
<comment type="subcellular location">
    <subcellularLocation>
        <location evidence="1">Cytoplasm</location>
        <location evidence="1">Cytoskeleton</location>
    </subcellularLocation>
</comment>
<feature type="region of interest" description="Disordered" evidence="13">
    <location>
        <begin position="692"/>
        <end position="733"/>
    </location>
</feature>
<organism evidence="17 18">
    <name type="scientific">Absidia repens</name>
    <dbReference type="NCBI Taxonomy" id="90262"/>
    <lineage>
        <taxon>Eukaryota</taxon>
        <taxon>Fungi</taxon>
        <taxon>Fungi incertae sedis</taxon>
        <taxon>Mucoromycota</taxon>
        <taxon>Mucoromycotina</taxon>
        <taxon>Mucoromycetes</taxon>
        <taxon>Mucorales</taxon>
        <taxon>Cunninghamellaceae</taxon>
        <taxon>Absidia</taxon>
    </lineage>
</organism>
<keyword evidence="8 12" id="KW-0175">Coiled coil</keyword>
<dbReference type="FunFam" id="2.60.200.20:FF:000001">
    <property type="entry name" value="Kinesin family member 1B"/>
    <property type="match status" value="1"/>
</dbReference>
<dbReference type="InterPro" id="IPR011993">
    <property type="entry name" value="PH-like_dom_sf"/>
</dbReference>
<dbReference type="PRINTS" id="PR00380">
    <property type="entry name" value="KINESINHEAVY"/>
</dbReference>
<feature type="domain" description="Kinesin motor" evidence="16">
    <location>
        <begin position="6"/>
        <end position="355"/>
    </location>
</feature>
<keyword evidence="3" id="KW-0813">Transport</keyword>
<dbReference type="InterPro" id="IPR032405">
    <property type="entry name" value="Kinesin_assoc"/>
</dbReference>
<dbReference type="GO" id="GO:0008017">
    <property type="term" value="F:microtubule binding"/>
    <property type="evidence" value="ECO:0007669"/>
    <property type="project" value="InterPro"/>
</dbReference>
<dbReference type="Pfam" id="PF16183">
    <property type="entry name" value="Kinesin_assoc"/>
    <property type="match status" value="1"/>
</dbReference>
<dbReference type="SMART" id="SM00240">
    <property type="entry name" value="FHA"/>
    <property type="match status" value="1"/>
</dbReference>
<dbReference type="STRING" id="90262.A0A1X2IUA5"/>
<dbReference type="Pfam" id="PF12423">
    <property type="entry name" value="KIF1B"/>
    <property type="match status" value="1"/>
</dbReference>
<dbReference type="Gene3D" id="2.30.29.30">
    <property type="entry name" value="Pleckstrin-homology domain (PH domain)/Phosphotyrosine-binding domain (PTB)"/>
    <property type="match status" value="1"/>
</dbReference>
<dbReference type="PANTHER" id="PTHR47117">
    <property type="entry name" value="STAR-RELATED LIPID TRANSFER PROTEIN 9"/>
    <property type="match status" value="1"/>
</dbReference>
<keyword evidence="4" id="KW-0963">Cytoplasm</keyword>
<dbReference type="GO" id="GO:0005524">
    <property type="term" value="F:ATP binding"/>
    <property type="evidence" value="ECO:0007669"/>
    <property type="project" value="UniProtKB-UniRule"/>
</dbReference>
<dbReference type="InterPro" id="IPR001849">
    <property type="entry name" value="PH_domain"/>
</dbReference>
<dbReference type="Proteomes" id="UP000193560">
    <property type="component" value="Unassembled WGS sequence"/>
</dbReference>
<feature type="binding site" evidence="11">
    <location>
        <begin position="102"/>
        <end position="109"/>
    </location>
    <ligand>
        <name>ATP</name>
        <dbReference type="ChEBI" id="CHEBI:30616"/>
    </ligand>
</feature>
<evidence type="ECO:0000256" key="6">
    <source>
        <dbReference type="ARBA" id="ARBA00022741"/>
    </source>
</evidence>
<dbReference type="SMART" id="SM00233">
    <property type="entry name" value="PH"/>
    <property type="match status" value="1"/>
</dbReference>
<dbReference type="InterPro" id="IPR022164">
    <property type="entry name" value="Kinesin-like"/>
</dbReference>
<evidence type="ECO:0000256" key="7">
    <source>
        <dbReference type="ARBA" id="ARBA00022840"/>
    </source>
</evidence>
<dbReference type="CDD" id="cd01365">
    <property type="entry name" value="KISc_KIF1A_KIF1B"/>
    <property type="match status" value="1"/>
</dbReference>
<feature type="region of interest" description="Disordered" evidence="13">
    <location>
        <begin position="623"/>
        <end position="647"/>
    </location>
</feature>
<dbReference type="FunFam" id="3.40.850.10:FF:000047">
    <property type="entry name" value="Kinesin family protein"/>
    <property type="match status" value="1"/>
</dbReference>
<dbReference type="Gene3D" id="2.60.200.20">
    <property type="match status" value="1"/>
</dbReference>
<evidence type="ECO:0000256" key="10">
    <source>
        <dbReference type="ARBA" id="ARBA00023212"/>
    </source>
</evidence>
<evidence type="ECO:0000256" key="5">
    <source>
        <dbReference type="ARBA" id="ARBA00022701"/>
    </source>
</evidence>
<dbReference type="EMBL" id="MCGE01000004">
    <property type="protein sequence ID" value="ORZ22364.1"/>
    <property type="molecule type" value="Genomic_DNA"/>
</dbReference>
<evidence type="ECO:0000256" key="13">
    <source>
        <dbReference type="SAM" id="MobiDB-lite"/>
    </source>
</evidence>
<dbReference type="Pfam" id="PF00169">
    <property type="entry name" value="PH"/>
    <property type="match status" value="1"/>
</dbReference>
<comment type="similarity">
    <text evidence="11">Belongs to the TRAFAC class myosin-kinesin ATPase superfamily. Kinesin family.</text>
</comment>
<feature type="region of interest" description="Disordered" evidence="13">
    <location>
        <begin position="1017"/>
        <end position="1050"/>
    </location>
</feature>
<evidence type="ECO:0000256" key="11">
    <source>
        <dbReference type="PROSITE-ProRule" id="PRU00283"/>
    </source>
</evidence>
<keyword evidence="9 11" id="KW-0505">Motor protein</keyword>
<dbReference type="GO" id="GO:0005874">
    <property type="term" value="C:microtubule"/>
    <property type="evidence" value="ECO:0007669"/>
    <property type="project" value="UniProtKB-KW"/>
</dbReference>
<dbReference type="PROSITE" id="PS50067">
    <property type="entry name" value="KINESIN_MOTOR_2"/>
    <property type="match status" value="1"/>
</dbReference>
<dbReference type="Pfam" id="PF00225">
    <property type="entry name" value="Kinesin"/>
    <property type="match status" value="1"/>
</dbReference>
<name>A0A1X2IUA5_9FUNG</name>
<dbReference type="GO" id="GO:0005546">
    <property type="term" value="F:phosphatidylinositol-4,5-bisphosphate binding"/>
    <property type="evidence" value="ECO:0007669"/>
    <property type="project" value="UniProtKB-ARBA"/>
</dbReference>
<feature type="compositionally biased region" description="Polar residues" evidence="13">
    <location>
        <begin position="638"/>
        <end position="647"/>
    </location>
</feature>
<dbReference type="GO" id="GO:0047496">
    <property type="term" value="P:vesicle transport along microtubule"/>
    <property type="evidence" value="ECO:0007669"/>
    <property type="project" value="UniProtKB-ARBA"/>
</dbReference>
<feature type="compositionally biased region" description="Low complexity" evidence="13">
    <location>
        <begin position="1487"/>
        <end position="1520"/>
    </location>
</feature>
<dbReference type="OrthoDB" id="3176171at2759"/>
<dbReference type="CDD" id="cd01233">
    <property type="entry name" value="PH_KIFIA_KIFIB"/>
    <property type="match status" value="1"/>
</dbReference>